<dbReference type="InterPro" id="IPR004647">
    <property type="entry name" value="Fe-S_hydro-lyase_TtdB-typ_cat"/>
</dbReference>
<dbReference type="PANTHER" id="PTHR43351">
    <property type="entry name" value="L(+)-TARTRATE DEHYDRATASE SUBUNIT BETA"/>
    <property type="match status" value="1"/>
</dbReference>
<dbReference type="NCBIfam" id="TIGR00723">
    <property type="entry name" value="ttdB_fumA_fumB"/>
    <property type="match status" value="1"/>
</dbReference>
<dbReference type="InterPro" id="IPR036660">
    <property type="entry name" value="Fe-S_hydroAse_TtdB_cat_sf"/>
</dbReference>
<dbReference type="SUPFAM" id="SSF117457">
    <property type="entry name" value="FumA C-terminal domain-like"/>
    <property type="match status" value="1"/>
</dbReference>
<dbReference type="Pfam" id="PF05683">
    <property type="entry name" value="Fumerase_C"/>
    <property type="match status" value="1"/>
</dbReference>
<sequence length="202" mass="22804">MVYVLETPLHEYDVRKLSVGDIVYLNGIIVGMRDATQRRIVDKGVDPPLDLRGHVVLHTAPNARKVGERWEKICIGTTTSARMEKYTPILIEKYGIRAVVGKGGLLEKSLRAMKEHGAVYLAIVGGAAALETLQIEEIEEVYWEDLFPECLWVFRVRNFGPLVVAMDSHGNNIYEEVISRAKMKQSEIVERLVADLTTLLER</sequence>
<comment type="similarity">
    <text evidence="1">Belongs to the class-I fumarase family.</text>
</comment>
<keyword evidence="2 4" id="KW-0456">Lyase</keyword>
<accession>A0A7C4W429</accession>
<dbReference type="AlphaFoldDB" id="A0A7C4W429"/>
<name>A0A7C4W429_9EURY</name>
<feature type="domain" description="Fe-S hydro-lyase tartrate dehydratase beta-type catalytic" evidence="3">
    <location>
        <begin position="5"/>
        <end position="176"/>
    </location>
</feature>
<dbReference type="Gene3D" id="3.20.130.10">
    <property type="entry name" value="Fe-S hydro-lyase, tartrate dehydratase beta-type, catalytic domain"/>
    <property type="match status" value="1"/>
</dbReference>
<evidence type="ECO:0000256" key="1">
    <source>
        <dbReference type="ARBA" id="ARBA00008876"/>
    </source>
</evidence>
<dbReference type="GO" id="GO:0016836">
    <property type="term" value="F:hydro-lyase activity"/>
    <property type="evidence" value="ECO:0007669"/>
    <property type="project" value="InterPro"/>
</dbReference>
<reference evidence="4" key="1">
    <citation type="journal article" date="2020" name="mSystems">
        <title>Genome- and Community-Level Interaction Insights into Carbon Utilization and Element Cycling Functions of Hydrothermarchaeota in Hydrothermal Sediment.</title>
        <authorList>
            <person name="Zhou Z."/>
            <person name="Liu Y."/>
            <person name="Xu W."/>
            <person name="Pan J."/>
            <person name="Luo Z.H."/>
            <person name="Li M."/>
        </authorList>
    </citation>
    <scope>NUCLEOTIDE SEQUENCE [LARGE SCALE GENOMIC DNA]</scope>
    <source>
        <strain evidence="4">SpSt-62</strain>
    </source>
</reference>
<gene>
    <name evidence="4" type="ORF">ENT89_03810</name>
</gene>
<evidence type="ECO:0000256" key="2">
    <source>
        <dbReference type="ARBA" id="ARBA00023239"/>
    </source>
</evidence>
<evidence type="ECO:0000313" key="4">
    <source>
        <dbReference type="EMBL" id="HGU59297.1"/>
    </source>
</evidence>
<comment type="caution">
    <text evidence="4">The sequence shown here is derived from an EMBL/GenBank/DDBJ whole genome shotgun (WGS) entry which is preliminary data.</text>
</comment>
<proteinExistence type="inferred from homology"/>
<dbReference type="EMBL" id="DTAK01000022">
    <property type="protein sequence ID" value="HGU59297.1"/>
    <property type="molecule type" value="Genomic_DNA"/>
</dbReference>
<evidence type="ECO:0000259" key="3">
    <source>
        <dbReference type="Pfam" id="PF05683"/>
    </source>
</evidence>
<protein>
    <submittedName>
        <fullName evidence="4">Fumarate hydrolyase</fullName>
    </submittedName>
</protein>
<organism evidence="4">
    <name type="scientific">Geoglobus ahangari</name>
    <dbReference type="NCBI Taxonomy" id="113653"/>
    <lineage>
        <taxon>Archaea</taxon>
        <taxon>Methanobacteriati</taxon>
        <taxon>Methanobacteriota</taxon>
        <taxon>Archaeoglobi</taxon>
        <taxon>Archaeoglobales</taxon>
        <taxon>Archaeoglobaceae</taxon>
        <taxon>Geoglobus</taxon>
    </lineage>
</organism>
<dbReference type="PANTHER" id="PTHR43351:SF2">
    <property type="entry name" value="L(+)-TARTRATE DEHYDRATASE SUBUNIT BETA-RELATED"/>
    <property type="match status" value="1"/>
</dbReference>